<comment type="caution">
    <text evidence="2">The sequence shown here is derived from an EMBL/GenBank/DDBJ whole genome shotgun (WGS) entry which is preliminary data.</text>
</comment>
<dbReference type="InterPro" id="IPR050312">
    <property type="entry name" value="IolE/XylAMocC-like"/>
</dbReference>
<dbReference type="PANTHER" id="PTHR12110">
    <property type="entry name" value="HYDROXYPYRUVATE ISOMERASE"/>
    <property type="match status" value="1"/>
</dbReference>
<organism evidence="2 3">
    <name type="scientific">Cladobotryum mycophilum</name>
    <dbReference type="NCBI Taxonomy" id="491253"/>
    <lineage>
        <taxon>Eukaryota</taxon>
        <taxon>Fungi</taxon>
        <taxon>Dikarya</taxon>
        <taxon>Ascomycota</taxon>
        <taxon>Pezizomycotina</taxon>
        <taxon>Sordariomycetes</taxon>
        <taxon>Hypocreomycetidae</taxon>
        <taxon>Hypocreales</taxon>
        <taxon>Hypocreaceae</taxon>
        <taxon>Cladobotryum</taxon>
    </lineage>
</organism>
<dbReference type="EMBL" id="JAVFKD010000015">
    <property type="protein sequence ID" value="KAK5988468.1"/>
    <property type="molecule type" value="Genomic_DNA"/>
</dbReference>
<sequence length="361" mass="41236">MAFKPSICTMSLGRCFAGHSLKYKLQMASKYGFQGIELFYEDLAALTNLIKAAHIIRSYCNEFGLELICLQPFMHYEGLLDRALHRRRLDEMRLWVQLAHILGTDLIMLPSSNLPSEEMTTDMDLIVSDMVEIADIGARAMPPIRFAYEALCWGTRVDTWEGSWDIVQKVNRRNFGICLDTFNIAGRIYADPLSPTGRTQNCDETLNKSLECLVENVPAERIFLLQVADGERLSKPLTEGHEFYNAEQPSRMSWSRNARLFYGESRYGGYLPVQQILHTLIYRIGWEGWLSLEVFNRALVDTKKSVPEEMANRAAQSWECLKRDLRLEDSSPQIRPTIYEEAVHAPIMPSFLIPTAHVAGC</sequence>
<dbReference type="PANTHER" id="PTHR12110:SF21">
    <property type="entry name" value="XYLOSE ISOMERASE-LIKE TIM BARREL DOMAIN-CONTAINING PROTEIN"/>
    <property type="match status" value="1"/>
</dbReference>
<keyword evidence="3" id="KW-1185">Reference proteome</keyword>
<dbReference type="InterPro" id="IPR036237">
    <property type="entry name" value="Xyl_isomerase-like_sf"/>
</dbReference>
<dbReference type="Gene3D" id="3.20.20.150">
    <property type="entry name" value="Divalent-metal-dependent TIM barrel enzymes"/>
    <property type="match status" value="1"/>
</dbReference>
<gene>
    <name evidence="2" type="ORF">PT974_09951</name>
</gene>
<name>A0ABR0S8N7_9HYPO</name>
<evidence type="ECO:0000259" key="1">
    <source>
        <dbReference type="Pfam" id="PF01261"/>
    </source>
</evidence>
<protein>
    <submittedName>
        <fullName evidence="2">3-dehydroshikimate dehydratase</fullName>
    </submittedName>
</protein>
<proteinExistence type="predicted"/>
<dbReference type="SUPFAM" id="SSF51658">
    <property type="entry name" value="Xylose isomerase-like"/>
    <property type="match status" value="1"/>
</dbReference>
<reference evidence="2 3" key="1">
    <citation type="submission" date="2024-01" db="EMBL/GenBank/DDBJ databases">
        <title>Complete genome of Cladobotryum mycophilum ATHUM6906.</title>
        <authorList>
            <person name="Christinaki A.C."/>
            <person name="Myridakis A.I."/>
            <person name="Kouvelis V.N."/>
        </authorList>
    </citation>
    <scope>NUCLEOTIDE SEQUENCE [LARGE SCALE GENOMIC DNA]</scope>
    <source>
        <strain evidence="2 3">ATHUM6906</strain>
    </source>
</reference>
<dbReference type="Pfam" id="PF01261">
    <property type="entry name" value="AP_endonuc_2"/>
    <property type="match status" value="1"/>
</dbReference>
<feature type="domain" description="Xylose isomerase-like TIM barrel" evidence="1">
    <location>
        <begin position="26"/>
        <end position="310"/>
    </location>
</feature>
<dbReference type="Proteomes" id="UP001338125">
    <property type="component" value="Unassembled WGS sequence"/>
</dbReference>
<accession>A0ABR0S8N7</accession>
<evidence type="ECO:0000313" key="3">
    <source>
        <dbReference type="Proteomes" id="UP001338125"/>
    </source>
</evidence>
<dbReference type="InterPro" id="IPR013022">
    <property type="entry name" value="Xyl_isomerase-like_TIM-brl"/>
</dbReference>
<evidence type="ECO:0000313" key="2">
    <source>
        <dbReference type="EMBL" id="KAK5988468.1"/>
    </source>
</evidence>